<dbReference type="EMBL" id="ABDG02000027">
    <property type="protein sequence ID" value="EHK42208.1"/>
    <property type="molecule type" value="Genomic_DNA"/>
</dbReference>
<evidence type="ECO:0000256" key="2">
    <source>
        <dbReference type="ARBA" id="ARBA00023043"/>
    </source>
</evidence>
<dbReference type="PANTHER" id="PTHR24171">
    <property type="entry name" value="ANKYRIN REPEAT DOMAIN-CONTAINING PROTEIN 39-RELATED"/>
    <property type="match status" value="1"/>
</dbReference>
<keyword evidence="5" id="KW-1185">Reference proteome</keyword>
<name>G9P5Y4_HYPAI</name>
<dbReference type="InterPro" id="IPR036770">
    <property type="entry name" value="Ankyrin_rpt-contain_sf"/>
</dbReference>
<dbReference type="PANTHER" id="PTHR24171:SF8">
    <property type="entry name" value="BRCA1-ASSOCIATED RING DOMAIN PROTEIN 1"/>
    <property type="match status" value="1"/>
</dbReference>
<dbReference type="SMART" id="SM00248">
    <property type="entry name" value="ANK"/>
    <property type="match status" value="2"/>
</dbReference>
<feature type="repeat" description="ANK" evidence="3">
    <location>
        <begin position="12"/>
        <end position="36"/>
    </location>
</feature>
<reference evidence="4 5" key="1">
    <citation type="journal article" date="2011" name="Genome Biol.">
        <title>Comparative genome sequence analysis underscores mycoparasitism as the ancestral life style of Trichoderma.</title>
        <authorList>
            <person name="Kubicek C.P."/>
            <person name="Herrera-Estrella A."/>
            <person name="Seidl-Seiboth V."/>
            <person name="Martinez D.A."/>
            <person name="Druzhinina I.S."/>
            <person name="Thon M."/>
            <person name="Zeilinger S."/>
            <person name="Casas-Flores S."/>
            <person name="Horwitz B.A."/>
            <person name="Mukherjee P.K."/>
            <person name="Mukherjee M."/>
            <person name="Kredics L."/>
            <person name="Alcaraz L.D."/>
            <person name="Aerts A."/>
            <person name="Antal Z."/>
            <person name="Atanasova L."/>
            <person name="Cervantes-Badillo M.G."/>
            <person name="Challacombe J."/>
            <person name="Chertkov O."/>
            <person name="McCluskey K."/>
            <person name="Coulpier F."/>
            <person name="Deshpande N."/>
            <person name="von Doehren H."/>
            <person name="Ebbole D.J."/>
            <person name="Esquivel-Naranjo E.U."/>
            <person name="Fekete E."/>
            <person name="Flipphi M."/>
            <person name="Glaser F."/>
            <person name="Gomez-Rodriguez E.Y."/>
            <person name="Gruber S."/>
            <person name="Han C."/>
            <person name="Henrissat B."/>
            <person name="Hermosa R."/>
            <person name="Hernandez-Onate M."/>
            <person name="Karaffa L."/>
            <person name="Kosti I."/>
            <person name="Le Crom S."/>
            <person name="Lindquist E."/>
            <person name="Lucas S."/>
            <person name="Luebeck M."/>
            <person name="Luebeck P.S."/>
            <person name="Margeot A."/>
            <person name="Metz B."/>
            <person name="Misra M."/>
            <person name="Nevalainen H."/>
            <person name="Omann M."/>
            <person name="Packer N."/>
            <person name="Perrone G."/>
            <person name="Uresti-Rivera E.E."/>
            <person name="Salamov A."/>
            <person name="Schmoll M."/>
            <person name="Seiboth B."/>
            <person name="Shapiro H."/>
            <person name="Sukno S."/>
            <person name="Tamayo-Ramos J.A."/>
            <person name="Tisch D."/>
            <person name="Wiest A."/>
            <person name="Wilkinson H.H."/>
            <person name="Zhang M."/>
            <person name="Coutinho P.M."/>
            <person name="Kenerley C.M."/>
            <person name="Monte E."/>
            <person name="Baker S.E."/>
            <person name="Grigoriev I.V."/>
        </authorList>
    </citation>
    <scope>NUCLEOTIDE SEQUENCE [LARGE SCALE GENOMIC DNA]</scope>
    <source>
        <strain evidence="5">ATCC 20476 / IMI 206040</strain>
    </source>
</reference>
<organism evidence="4 5">
    <name type="scientific">Hypocrea atroviridis (strain ATCC 20476 / IMI 206040)</name>
    <name type="common">Trichoderma atroviride</name>
    <dbReference type="NCBI Taxonomy" id="452589"/>
    <lineage>
        <taxon>Eukaryota</taxon>
        <taxon>Fungi</taxon>
        <taxon>Dikarya</taxon>
        <taxon>Ascomycota</taxon>
        <taxon>Pezizomycotina</taxon>
        <taxon>Sordariomycetes</taxon>
        <taxon>Hypocreomycetidae</taxon>
        <taxon>Hypocreales</taxon>
        <taxon>Hypocreaceae</taxon>
        <taxon>Trichoderma</taxon>
    </lineage>
</organism>
<dbReference type="Gene3D" id="1.25.40.20">
    <property type="entry name" value="Ankyrin repeat-containing domain"/>
    <property type="match status" value="1"/>
</dbReference>
<dbReference type="InterPro" id="IPR002110">
    <property type="entry name" value="Ankyrin_rpt"/>
</dbReference>
<evidence type="ECO:0000256" key="1">
    <source>
        <dbReference type="ARBA" id="ARBA00022737"/>
    </source>
</evidence>
<sequence length="106" mass="11430">MGQADINSKDTYGRTPLLFAARKGHEAVVELLLTTGQANINSKDVFGLTPLSSAAENGHEAVVNLLQGYARSHPQSALPSFAVKRHSICDEGGKLSQNYKLGHRRT</sequence>
<dbReference type="HOGENOM" id="CLU_000134_18_9_1"/>
<dbReference type="GO" id="GO:0085020">
    <property type="term" value="P:protein K6-linked ubiquitination"/>
    <property type="evidence" value="ECO:0007669"/>
    <property type="project" value="TreeGrafter"/>
</dbReference>
<proteinExistence type="predicted"/>
<evidence type="ECO:0000256" key="3">
    <source>
        <dbReference type="PROSITE-ProRule" id="PRU00023"/>
    </source>
</evidence>
<evidence type="ECO:0000313" key="4">
    <source>
        <dbReference type="EMBL" id="EHK42208.1"/>
    </source>
</evidence>
<protein>
    <submittedName>
        <fullName evidence="4">Uncharacterized protein</fullName>
    </submittedName>
</protein>
<dbReference type="GO" id="GO:0004842">
    <property type="term" value="F:ubiquitin-protein transferase activity"/>
    <property type="evidence" value="ECO:0007669"/>
    <property type="project" value="TreeGrafter"/>
</dbReference>
<keyword evidence="2 3" id="KW-0040">ANK repeat</keyword>
<accession>G9P5Y4</accession>
<dbReference type="AlphaFoldDB" id="G9P5Y4"/>
<dbReference type="STRING" id="452589.G9P5Y4"/>
<dbReference type="Pfam" id="PF12796">
    <property type="entry name" value="Ank_2"/>
    <property type="match status" value="1"/>
</dbReference>
<gene>
    <name evidence="4" type="ORF">TRIATDRAFT_302393</name>
</gene>
<dbReference type="PROSITE" id="PS50088">
    <property type="entry name" value="ANK_REPEAT"/>
    <property type="match status" value="1"/>
</dbReference>
<comment type="caution">
    <text evidence="4">The sequence shown here is derived from an EMBL/GenBank/DDBJ whole genome shotgun (WGS) entry which is preliminary data.</text>
</comment>
<dbReference type="OrthoDB" id="426293at2759"/>
<dbReference type="SUPFAM" id="SSF48403">
    <property type="entry name" value="Ankyrin repeat"/>
    <property type="match status" value="1"/>
</dbReference>
<dbReference type="OMA" id="SRDIENQ"/>
<keyword evidence="1" id="KW-0677">Repeat</keyword>
<evidence type="ECO:0000313" key="5">
    <source>
        <dbReference type="Proteomes" id="UP000005426"/>
    </source>
</evidence>
<dbReference type="PROSITE" id="PS50297">
    <property type="entry name" value="ANK_REP_REGION"/>
    <property type="match status" value="1"/>
</dbReference>
<dbReference type="Proteomes" id="UP000005426">
    <property type="component" value="Unassembled WGS sequence"/>
</dbReference>